<gene>
    <name evidence="5" type="ORF">K239x_31890</name>
</gene>
<protein>
    <submittedName>
        <fullName evidence="5">Macrolide transporter subunit MacA</fullName>
    </submittedName>
</protein>
<evidence type="ECO:0000256" key="3">
    <source>
        <dbReference type="SAM" id="MobiDB-lite"/>
    </source>
</evidence>
<proteinExistence type="predicted"/>
<dbReference type="SUPFAM" id="SSF111369">
    <property type="entry name" value="HlyD-like secretion proteins"/>
    <property type="match status" value="1"/>
</dbReference>
<evidence type="ECO:0000313" key="6">
    <source>
        <dbReference type="Proteomes" id="UP000319817"/>
    </source>
</evidence>
<keyword evidence="2" id="KW-0175">Coiled coil</keyword>
<dbReference type="PANTHER" id="PTHR32347:SF23">
    <property type="entry name" value="BLL5650 PROTEIN"/>
    <property type="match status" value="1"/>
</dbReference>
<dbReference type="Proteomes" id="UP000319817">
    <property type="component" value="Chromosome"/>
</dbReference>
<evidence type="ECO:0000259" key="4">
    <source>
        <dbReference type="Pfam" id="PF25954"/>
    </source>
</evidence>
<dbReference type="OrthoDB" id="9806939at2"/>
<feature type="region of interest" description="Disordered" evidence="3">
    <location>
        <begin position="1"/>
        <end position="50"/>
    </location>
</feature>
<feature type="compositionally biased region" description="Basic and acidic residues" evidence="3">
    <location>
        <begin position="21"/>
        <end position="34"/>
    </location>
</feature>
<evidence type="ECO:0000256" key="1">
    <source>
        <dbReference type="ARBA" id="ARBA00004196"/>
    </source>
</evidence>
<organism evidence="5 6">
    <name type="scientific">Stieleria marina</name>
    <dbReference type="NCBI Taxonomy" id="1930275"/>
    <lineage>
        <taxon>Bacteria</taxon>
        <taxon>Pseudomonadati</taxon>
        <taxon>Planctomycetota</taxon>
        <taxon>Planctomycetia</taxon>
        <taxon>Pirellulales</taxon>
        <taxon>Pirellulaceae</taxon>
        <taxon>Stieleria</taxon>
    </lineage>
</organism>
<dbReference type="InterPro" id="IPR050465">
    <property type="entry name" value="UPF0194_transport"/>
</dbReference>
<comment type="subcellular location">
    <subcellularLocation>
        <location evidence="1">Cell envelope</location>
    </subcellularLocation>
</comment>
<sequence length="651" mass="70736">MASFDTTEPGVPAKPVIVTPEIRDSETGNPDAKRTRPRSRRVEGSATDPSSVDIAELHSQLHHITMSKADEATVLQKIREIVMQHTGAMGVGLITSIGKVSDGNYNWELTQENSTGRLPRRADFVEKFGASCNVTVARRSIQLEHFLGVQAIYAPIHNADESPDVLLVLVKESKTAGTIFVLEIVNAYLRLYRKTHRSAGNDWKLVSLAALIELVSQIESQETVAGACEVAANELVRHLGARQVAIGTVQGGQLIVRSLSGTLELDPAGETYQAVELTLSESLLRQSVGVYPPAAGDESHLLVAHRQLCSTLQVPAVLTSPLTTPEGEAFGAILLTGDETLVRGEKLPNFVRASSPRIASAIEVVSRAQAGRVRQTLSRISAAVPSLRGFTFALIALLVIASGLMPVRYRVRSNCTTEPITQRFAVAPFQGLIEKGFAKPGDVVTEGQLLARMDGQSIRWELASVIAEQEHAAKKREIALADRNVTDSLLSQLDAERLAAQTKLLQHQASQVEIRSPIAGVVLSGSLERSDAAAVDTGEVIYEIAPLEKMKVEATIAADEITHVSAGQMVRIWIDGMSGQSFVGLIDRIHPRSELREGQNVFVATIMIDNQNDLLRPGMTGSVRIDCGKYPLAWNLFHGPWDYVASRMTWW</sequence>
<dbReference type="InterPro" id="IPR058792">
    <property type="entry name" value="Beta-barrel_RND_2"/>
</dbReference>
<name>A0A517NVP4_9BACT</name>
<reference evidence="5 6" key="1">
    <citation type="submission" date="2019-02" db="EMBL/GenBank/DDBJ databases">
        <title>Deep-cultivation of Planctomycetes and their phenomic and genomic characterization uncovers novel biology.</title>
        <authorList>
            <person name="Wiegand S."/>
            <person name="Jogler M."/>
            <person name="Boedeker C."/>
            <person name="Pinto D."/>
            <person name="Vollmers J."/>
            <person name="Rivas-Marin E."/>
            <person name="Kohn T."/>
            <person name="Peeters S.H."/>
            <person name="Heuer A."/>
            <person name="Rast P."/>
            <person name="Oberbeckmann S."/>
            <person name="Bunk B."/>
            <person name="Jeske O."/>
            <person name="Meyerdierks A."/>
            <person name="Storesund J.E."/>
            <person name="Kallscheuer N."/>
            <person name="Luecker S."/>
            <person name="Lage O.M."/>
            <person name="Pohl T."/>
            <person name="Merkel B.J."/>
            <person name="Hornburger P."/>
            <person name="Mueller R.-W."/>
            <person name="Bruemmer F."/>
            <person name="Labrenz M."/>
            <person name="Spormann A.M."/>
            <person name="Op den Camp H."/>
            <person name="Overmann J."/>
            <person name="Amann R."/>
            <person name="Jetten M.S.M."/>
            <person name="Mascher T."/>
            <person name="Medema M.H."/>
            <person name="Devos D.P."/>
            <person name="Kaster A.-K."/>
            <person name="Ovreas L."/>
            <person name="Rohde M."/>
            <person name="Galperin M.Y."/>
            <person name="Jogler C."/>
        </authorList>
    </citation>
    <scope>NUCLEOTIDE SEQUENCE [LARGE SCALE GENOMIC DNA]</scope>
    <source>
        <strain evidence="5 6">K23_9</strain>
    </source>
</reference>
<dbReference type="Gene3D" id="2.40.50.100">
    <property type="match status" value="1"/>
</dbReference>
<dbReference type="PANTHER" id="PTHR32347">
    <property type="entry name" value="EFFLUX SYSTEM COMPONENT YKNX-RELATED"/>
    <property type="match status" value="1"/>
</dbReference>
<dbReference type="GO" id="GO:0030313">
    <property type="term" value="C:cell envelope"/>
    <property type="evidence" value="ECO:0007669"/>
    <property type="project" value="UniProtKB-SubCell"/>
</dbReference>
<dbReference type="EMBL" id="CP036526">
    <property type="protein sequence ID" value="QDT11195.1"/>
    <property type="molecule type" value="Genomic_DNA"/>
</dbReference>
<dbReference type="SUPFAM" id="SSF55781">
    <property type="entry name" value="GAF domain-like"/>
    <property type="match status" value="1"/>
</dbReference>
<feature type="domain" description="CusB-like beta-barrel" evidence="4">
    <location>
        <begin position="552"/>
        <end position="625"/>
    </location>
</feature>
<keyword evidence="6" id="KW-1185">Reference proteome</keyword>
<evidence type="ECO:0000313" key="5">
    <source>
        <dbReference type="EMBL" id="QDT11195.1"/>
    </source>
</evidence>
<dbReference type="RefSeq" id="WP_145419049.1">
    <property type="nucleotide sequence ID" value="NZ_CP036526.1"/>
</dbReference>
<evidence type="ECO:0000256" key="2">
    <source>
        <dbReference type="ARBA" id="ARBA00023054"/>
    </source>
</evidence>
<dbReference type="Pfam" id="PF25954">
    <property type="entry name" value="Beta-barrel_RND_2"/>
    <property type="match status" value="1"/>
</dbReference>
<dbReference type="Gene3D" id="2.40.30.170">
    <property type="match status" value="1"/>
</dbReference>
<accession>A0A517NVP4</accession>
<dbReference type="AlphaFoldDB" id="A0A517NVP4"/>